<dbReference type="InterPro" id="IPR051532">
    <property type="entry name" value="Ester_Hydrolysis_Enzymes"/>
</dbReference>
<feature type="domain" description="SGNH hydrolase-type esterase" evidence="1">
    <location>
        <begin position="8"/>
        <end position="171"/>
    </location>
</feature>
<organism evidence="2 3">
    <name type="scientific">Acholeplasma hippikon</name>
    <dbReference type="NCBI Taxonomy" id="264636"/>
    <lineage>
        <taxon>Bacteria</taxon>
        <taxon>Bacillati</taxon>
        <taxon>Mycoplasmatota</taxon>
        <taxon>Mollicutes</taxon>
        <taxon>Acholeplasmatales</taxon>
        <taxon>Acholeplasmataceae</taxon>
        <taxon>Acholeplasma</taxon>
    </lineage>
</organism>
<dbReference type="SUPFAM" id="SSF52266">
    <property type="entry name" value="SGNH hydrolase"/>
    <property type="match status" value="1"/>
</dbReference>
<dbReference type="GO" id="GO:0016787">
    <property type="term" value="F:hydrolase activity"/>
    <property type="evidence" value="ECO:0007669"/>
    <property type="project" value="UniProtKB-KW"/>
</dbReference>
<gene>
    <name evidence="2" type="ORF">NCTC10172_00210</name>
</gene>
<dbReference type="KEGG" id="ahk:NCTC10172_00210"/>
<proteinExistence type="predicted"/>
<dbReference type="Proteomes" id="UP000290909">
    <property type="component" value="Chromosome"/>
</dbReference>
<dbReference type="InterPro" id="IPR013830">
    <property type="entry name" value="SGNH_hydro"/>
</dbReference>
<dbReference type="PANTHER" id="PTHR30383">
    <property type="entry name" value="THIOESTERASE 1/PROTEASE 1/LYSOPHOSPHOLIPASE L1"/>
    <property type="match status" value="1"/>
</dbReference>
<evidence type="ECO:0000313" key="3">
    <source>
        <dbReference type="Proteomes" id="UP000290909"/>
    </source>
</evidence>
<dbReference type="Pfam" id="PF13472">
    <property type="entry name" value="Lipase_GDSL_2"/>
    <property type="match status" value="1"/>
</dbReference>
<protein>
    <submittedName>
        <fullName evidence="2">GDSL-like Lipase/Acylhydrolase</fullName>
    </submittedName>
</protein>
<evidence type="ECO:0000259" key="1">
    <source>
        <dbReference type="Pfam" id="PF13472"/>
    </source>
</evidence>
<dbReference type="Gene3D" id="3.40.50.1110">
    <property type="entry name" value="SGNH hydrolase"/>
    <property type="match status" value="1"/>
</dbReference>
<evidence type="ECO:0000313" key="2">
    <source>
        <dbReference type="EMBL" id="VEU82203.1"/>
    </source>
</evidence>
<reference evidence="2 3" key="1">
    <citation type="submission" date="2019-01" db="EMBL/GenBank/DDBJ databases">
        <authorList>
            <consortium name="Pathogen Informatics"/>
        </authorList>
    </citation>
    <scope>NUCLEOTIDE SEQUENCE [LARGE SCALE GENOMIC DNA]</scope>
    <source>
        <strain evidence="2 3">NCTC10172</strain>
    </source>
</reference>
<dbReference type="EMBL" id="LR215050">
    <property type="protein sequence ID" value="VEU82203.1"/>
    <property type="molecule type" value="Genomic_DNA"/>
</dbReference>
<accession>A0A449BIG1</accession>
<sequence>MKKVVFMGDSITAQFKLLSQYENIVNIGVGGYKTTELIPLVKELRLHQPDIVVLLIGINDFLCNKRFFEHGYTIPFHKTYDTLLDMITVNLPRTKLYVVSMLPVAPRKEGMLNETNALKWNEEIAYINQFIKHQSKVYRATYLDLYHEFIKDGMLNSEYSLDGIHLTEKGYLTYLDFLKKHTEEIFI</sequence>
<dbReference type="STRING" id="1408416.GCA_000702765_00765"/>
<dbReference type="RefSeq" id="WP_035369071.1">
    <property type="nucleotide sequence ID" value="NZ_LR215050.1"/>
</dbReference>
<keyword evidence="2" id="KW-0378">Hydrolase</keyword>
<dbReference type="InterPro" id="IPR036514">
    <property type="entry name" value="SGNH_hydro_sf"/>
</dbReference>
<keyword evidence="3" id="KW-1185">Reference proteome</keyword>
<dbReference type="AlphaFoldDB" id="A0A449BIG1"/>
<name>A0A449BIG1_9MOLU</name>